<keyword evidence="7 14" id="KW-0418">Kinase</keyword>
<evidence type="ECO:0000313" key="14">
    <source>
        <dbReference type="EMBL" id="NNM72688.1"/>
    </source>
</evidence>
<evidence type="ECO:0000256" key="9">
    <source>
        <dbReference type="ARBA" id="ARBA00022909"/>
    </source>
</evidence>
<gene>
    <name evidence="14" type="primary">folK</name>
    <name evidence="14" type="ORF">HJG44_09870</name>
</gene>
<organism evidence="14 15">
    <name type="scientific">Enterovirga aerilata</name>
    <dbReference type="NCBI Taxonomy" id="2730920"/>
    <lineage>
        <taxon>Bacteria</taxon>
        <taxon>Pseudomonadati</taxon>
        <taxon>Pseudomonadota</taxon>
        <taxon>Alphaproteobacteria</taxon>
        <taxon>Hyphomicrobiales</taxon>
        <taxon>Methylobacteriaceae</taxon>
        <taxon>Enterovirga</taxon>
    </lineage>
</organism>
<comment type="pathway">
    <text evidence="1">Cofactor biosynthesis; tetrahydrofolate biosynthesis; 2-amino-4-hydroxy-6-hydroxymethyl-7,8-dihydropteridine diphosphate from 7,8-dihydroneopterin triphosphate: step 4/4.</text>
</comment>
<dbReference type="CDD" id="cd00483">
    <property type="entry name" value="HPPK"/>
    <property type="match status" value="1"/>
</dbReference>
<keyword evidence="5 14" id="KW-0808">Transferase</keyword>
<dbReference type="PANTHER" id="PTHR43071">
    <property type="entry name" value="2-AMINO-4-HYDROXY-6-HYDROXYMETHYLDIHYDROPTERIDINE PYROPHOSPHOKINASE"/>
    <property type="match status" value="1"/>
</dbReference>
<keyword evidence="8" id="KW-0067">ATP-binding</keyword>
<dbReference type="SUPFAM" id="SSF55083">
    <property type="entry name" value="6-hydroxymethyl-7,8-dihydropterin pyrophosphokinase, HPPK"/>
    <property type="match status" value="1"/>
</dbReference>
<dbReference type="GO" id="GO:0003848">
    <property type="term" value="F:2-amino-4-hydroxy-6-hydroxymethyldihydropteridine diphosphokinase activity"/>
    <property type="evidence" value="ECO:0007669"/>
    <property type="project" value="UniProtKB-EC"/>
</dbReference>
<evidence type="ECO:0000256" key="3">
    <source>
        <dbReference type="ARBA" id="ARBA00013253"/>
    </source>
</evidence>
<evidence type="ECO:0000256" key="2">
    <source>
        <dbReference type="ARBA" id="ARBA00005810"/>
    </source>
</evidence>
<evidence type="ECO:0000256" key="5">
    <source>
        <dbReference type="ARBA" id="ARBA00022679"/>
    </source>
</evidence>
<dbReference type="GO" id="GO:0046656">
    <property type="term" value="P:folic acid biosynthetic process"/>
    <property type="evidence" value="ECO:0007669"/>
    <property type="project" value="UniProtKB-KW"/>
</dbReference>
<evidence type="ECO:0000256" key="6">
    <source>
        <dbReference type="ARBA" id="ARBA00022741"/>
    </source>
</evidence>
<evidence type="ECO:0000256" key="4">
    <source>
        <dbReference type="ARBA" id="ARBA00016218"/>
    </source>
</evidence>
<dbReference type="EC" id="2.7.6.3" evidence="3"/>
<comment type="similarity">
    <text evidence="2">Belongs to the HPPK family.</text>
</comment>
<protein>
    <recommendedName>
        <fullName evidence="4">2-amino-4-hydroxy-6-hydroxymethyldihydropteridine pyrophosphokinase</fullName>
        <ecNumber evidence="3">2.7.6.3</ecNumber>
    </recommendedName>
    <alternativeName>
        <fullName evidence="11">6-hydroxymethyl-7,8-dihydropterin pyrophosphokinase</fullName>
    </alternativeName>
    <alternativeName>
        <fullName evidence="12">7,8-dihydro-6-hydroxymethylpterin-pyrophosphokinase</fullName>
    </alternativeName>
</protein>
<keyword evidence="6" id="KW-0547">Nucleotide-binding</keyword>
<evidence type="ECO:0000256" key="12">
    <source>
        <dbReference type="ARBA" id="ARBA00033413"/>
    </source>
</evidence>
<keyword evidence="15" id="KW-1185">Reference proteome</keyword>
<dbReference type="GO" id="GO:0046654">
    <property type="term" value="P:tetrahydrofolate biosynthetic process"/>
    <property type="evidence" value="ECO:0007669"/>
    <property type="project" value="UniProtKB-UniPathway"/>
</dbReference>
<dbReference type="GO" id="GO:0016301">
    <property type="term" value="F:kinase activity"/>
    <property type="evidence" value="ECO:0007669"/>
    <property type="project" value="UniProtKB-KW"/>
</dbReference>
<dbReference type="Pfam" id="PF01288">
    <property type="entry name" value="HPPK"/>
    <property type="match status" value="1"/>
</dbReference>
<evidence type="ECO:0000256" key="7">
    <source>
        <dbReference type="ARBA" id="ARBA00022777"/>
    </source>
</evidence>
<dbReference type="EMBL" id="JABEPP010000002">
    <property type="protein sequence ID" value="NNM72688.1"/>
    <property type="molecule type" value="Genomic_DNA"/>
</dbReference>
<dbReference type="GO" id="GO:0005524">
    <property type="term" value="F:ATP binding"/>
    <property type="evidence" value="ECO:0007669"/>
    <property type="project" value="UniProtKB-KW"/>
</dbReference>
<accession>A0A849I5N0</accession>
<feature type="domain" description="7,8-dihydro-6-hydroxymethylpterin-pyrophosphokinase" evidence="13">
    <location>
        <begin position="93"/>
        <end position="104"/>
    </location>
</feature>
<dbReference type="Proteomes" id="UP000564885">
    <property type="component" value="Unassembled WGS sequence"/>
</dbReference>
<evidence type="ECO:0000313" key="15">
    <source>
        <dbReference type="Proteomes" id="UP000564885"/>
    </source>
</evidence>
<proteinExistence type="inferred from homology"/>
<dbReference type="Gene3D" id="3.30.70.560">
    <property type="entry name" value="7,8-Dihydro-6-hydroxymethylpterin-pyrophosphokinase HPPK"/>
    <property type="match status" value="1"/>
</dbReference>
<dbReference type="InterPro" id="IPR000550">
    <property type="entry name" value="Hppk"/>
</dbReference>
<sequence>MTGSGPLAEVLLGFGGNLGDPEATIRRALVRLGERGVAIRRVSGFYRTPPWGPVPQPDFVNACAAGDTRLAPRDLLALAKSLEGELGRVPGERWGPRAIDIDILDYAGQELDEPGLALPHPRLTERAFVLAPLAEIAPDRIVAGRSIRDWAERIDRTGIVRLD</sequence>
<keyword evidence="9" id="KW-0289">Folate biosynthesis</keyword>
<dbReference type="InterPro" id="IPR035907">
    <property type="entry name" value="Hppk_sf"/>
</dbReference>
<dbReference type="PROSITE" id="PS00794">
    <property type="entry name" value="HPPK"/>
    <property type="match status" value="1"/>
</dbReference>
<evidence type="ECO:0000256" key="10">
    <source>
        <dbReference type="ARBA" id="ARBA00029409"/>
    </source>
</evidence>
<evidence type="ECO:0000256" key="8">
    <source>
        <dbReference type="ARBA" id="ARBA00022840"/>
    </source>
</evidence>
<evidence type="ECO:0000256" key="11">
    <source>
        <dbReference type="ARBA" id="ARBA00029766"/>
    </source>
</evidence>
<dbReference type="UniPathway" id="UPA00077">
    <property type="reaction ID" value="UER00155"/>
</dbReference>
<evidence type="ECO:0000259" key="13">
    <source>
        <dbReference type="PROSITE" id="PS00794"/>
    </source>
</evidence>
<dbReference type="AlphaFoldDB" id="A0A849I5N0"/>
<reference evidence="14 15" key="1">
    <citation type="submission" date="2020-04" db="EMBL/GenBank/DDBJ databases">
        <title>Enterovirga sp. isolate from soil.</title>
        <authorList>
            <person name="Chea S."/>
            <person name="Kim D.-U."/>
        </authorList>
    </citation>
    <scope>NUCLEOTIDE SEQUENCE [LARGE SCALE GENOMIC DNA]</scope>
    <source>
        <strain evidence="14 15">DB1703</strain>
    </source>
</reference>
<name>A0A849I5N0_9HYPH</name>
<dbReference type="NCBIfam" id="TIGR01498">
    <property type="entry name" value="folK"/>
    <property type="match status" value="1"/>
</dbReference>
<dbReference type="PANTHER" id="PTHR43071:SF1">
    <property type="entry name" value="2-AMINO-4-HYDROXY-6-HYDROXYMETHYLDIHYDROPTERIDINE PYROPHOSPHOKINASE"/>
    <property type="match status" value="1"/>
</dbReference>
<comment type="function">
    <text evidence="10">Catalyzes the transfer of pyrophosphate from adenosine triphosphate (ATP) to 6-hydroxymethyl-7,8-dihydropterin, an enzymatic step in folate biosynthesis pathway.</text>
</comment>
<comment type="caution">
    <text evidence="14">The sequence shown here is derived from an EMBL/GenBank/DDBJ whole genome shotgun (WGS) entry which is preliminary data.</text>
</comment>
<evidence type="ECO:0000256" key="1">
    <source>
        <dbReference type="ARBA" id="ARBA00005051"/>
    </source>
</evidence>